<name>A0ABM3R2R0_SPIOL</name>
<keyword evidence="2" id="KW-1185">Reference proteome</keyword>
<accession>A0ABM3R2R0</accession>
<evidence type="ECO:0000313" key="3">
    <source>
        <dbReference type="RefSeq" id="XP_056689918.1"/>
    </source>
</evidence>
<dbReference type="Proteomes" id="UP000813463">
    <property type="component" value="Chromosome 1"/>
</dbReference>
<dbReference type="RefSeq" id="XP_056689918.1">
    <property type="nucleotide sequence ID" value="XM_056833940.1"/>
</dbReference>
<feature type="region of interest" description="Disordered" evidence="1">
    <location>
        <begin position="1"/>
        <end position="44"/>
    </location>
</feature>
<feature type="compositionally biased region" description="Basic and acidic residues" evidence="1">
    <location>
        <begin position="83"/>
        <end position="94"/>
    </location>
</feature>
<protein>
    <submittedName>
        <fullName evidence="3">Uncharacterized protein</fullName>
    </submittedName>
</protein>
<proteinExistence type="predicted"/>
<dbReference type="GeneID" id="130464394"/>
<evidence type="ECO:0000256" key="1">
    <source>
        <dbReference type="SAM" id="MobiDB-lite"/>
    </source>
</evidence>
<evidence type="ECO:0000313" key="2">
    <source>
        <dbReference type="Proteomes" id="UP000813463"/>
    </source>
</evidence>
<organism evidence="2 3">
    <name type="scientific">Spinacia oleracea</name>
    <name type="common">Spinach</name>
    <dbReference type="NCBI Taxonomy" id="3562"/>
    <lineage>
        <taxon>Eukaryota</taxon>
        <taxon>Viridiplantae</taxon>
        <taxon>Streptophyta</taxon>
        <taxon>Embryophyta</taxon>
        <taxon>Tracheophyta</taxon>
        <taxon>Spermatophyta</taxon>
        <taxon>Magnoliopsida</taxon>
        <taxon>eudicotyledons</taxon>
        <taxon>Gunneridae</taxon>
        <taxon>Pentapetalae</taxon>
        <taxon>Caryophyllales</taxon>
        <taxon>Chenopodiaceae</taxon>
        <taxon>Chenopodioideae</taxon>
        <taxon>Anserineae</taxon>
        <taxon>Spinacia</taxon>
    </lineage>
</organism>
<feature type="region of interest" description="Disordered" evidence="1">
    <location>
        <begin position="73"/>
        <end position="101"/>
    </location>
</feature>
<gene>
    <name evidence="3" type="primary">LOC130464394</name>
</gene>
<sequence length="134" mass="14135">MGLREDKNQGQGEGNERGGGERGGRKGGRLGGNRGGEGAREREDDGVVLGDGLVDVVVDGGRRSRVVLVVADSDGSRGRKRVREQGKGKREQGRGRGCVGGGERRTVVRVWRWAVVRVMREVVAAKLSDGGSGG</sequence>
<reference evidence="3" key="2">
    <citation type="submission" date="2025-08" db="UniProtKB">
        <authorList>
            <consortium name="RefSeq"/>
        </authorList>
    </citation>
    <scope>IDENTIFICATION</scope>
    <source>
        <tissue evidence="3">Leaf</tissue>
    </source>
</reference>
<reference evidence="2" key="1">
    <citation type="journal article" date="2021" name="Nat. Commun.">
        <title>Genomic analyses provide insights into spinach domestication and the genetic basis of agronomic traits.</title>
        <authorList>
            <person name="Cai X."/>
            <person name="Sun X."/>
            <person name="Xu C."/>
            <person name="Sun H."/>
            <person name="Wang X."/>
            <person name="Ge C."/>
            <person name="Zhang Z."/>
            <person name="Wang Q."/>
            <person name="Fei Z."/>
            <person name="Jiao C."/>
            <person name="Wang Q."/>
        </authorList>
    </citation>
    <scope>NUCLEOTIDE SEQUENCE [LARGE SCALE GENOMIC DNA]</scope>
    <source>
        <strain evidence="2">cv. Varoflay</strain>
    </source>
</reference>
<feature type="compositionally biased region" description="Basic and acidic residues" evidence="1">
    <location>
        <begin position="1"/>
        <end position="24"/>
    </location>
</feature>